<feature type="domain" description="CCHC-type" evidence="2">
    <location>
        <begin position="596"/>
        <end position="612"/>
    </location>
</feature>
<evidence type="ECO:0000313" key="5">
    <source>
        <dbReference type="EMBL" id="KAB0799558.1"/>
    </source>
</evidence>
<keyword evidence="6" id="KW-1185">Reference proteome</keyword>
<feature type="domain" description="CCHC-type" evidence="2">
    <location>
        <begin position="501"/>
        <end position="517"/>
    </location>
</feature>
<evidence type="ECO:0000313" key="3">
    <source>
        <dbReference type="EMBL" id="JAV54329.1"/>
    </source>
</evidence>
<feature type="compositionally biased region" description="Acidic residues" evidence="1">
    <location>
        <begin position="407"/>
        <end position="419"/>
    </location>
</feature>
<dbReference type="GO" id="GO:0008270">
    <property type="term" value="F:zinc ion binding"/>
    <property type="evidence" value="ECO:0007669"/>
    <property type="project" value="InterPro"/>
</dbReference>
<dbReference type="EMBL" id="GEZM01097073">
    <property type="protein sequence ID" value="JAV54329.1"/>
    <property type="molecule type" value="Transcribed_RNA"/>
</dbReference>
<evidence type="ECO:0000313" key="6">
    <source>
        <dbReference type="Proteomes" id="UP000327044"/>
    </source>
</evidence>
<organism evidence="3">
    <name type="scientific">Photinus pyralis</name>
    <name type="common">Common eastern firefly</name>
    <name type="synonym">Lampyris pyralis</name>
    <dbReference type="NCBI Taxonomy" id="7054"/>
    <lineage>
        <taxon>Eukaryota</taxon>
        <taxon>Metazoa</taxon>
        <taxon>Ecdysozoa</taxon>
        <taxon>Arthropoda</taxon>
        <taxon>Hexapoda</taxon>
        <taxon>Insecta</taxon>
        <taxon>Pterygota</taxon>
        <taxon>Neoptera</taxon>
        <taxon>Endopterygota</taxon>
        <taxon>Coleoptera</taxon>
        <taxon>Polyphaga</taxon>
        <taxon>Elateriformia</taxon>
        <taxon>Elateroidea</taxon>
        <taxon>Lampyridae</taxon>
        <taxon>Lampyrinae</taxon>
        <taxon>Photinus</taxon>
    </lineage>
</organism>
<reference evidence="3" key="1">
    <citation type="journal article" date="2016" name="Sci. Rep.">
        <title>Molecular characterization of firefly nuptial gifts: a multi-omics approach sheds light on postcopulatory sexual selection.</title>
        <authorList>
            <person name="Al-Wathiqui N."/>
            <person name="Fallon T.R."/>
            <person name="South A."/>
            <person name="Weng J.K."/>
            <person name="Lewis S.M."/>
        </authorList>
    </citation>
    <scope>NUCLEOTIDE SEQUENCE</scope>
</reference>
<evidence type="ECO:0000313" key="4">
    <source>
        <dbReference type="EMBL" id="KAB0795708.1"/>
    </source>
</evidence>
<dbReference type="EMBL" id="VVIM01000005">
    <property type="protein sequence ID" value="KAB0799558.1"/>
    <property type="molecule type" value="Genomic_DNA"/>
</dbReference>
<dbReference type="OrthoDB" id="6772952at2759"/>
<reference evidence="4 6" key="2">
    <citation type="journal article" date="2018" name="Elife">
        <title>Firefly genomes illuminate parallel origins of bioluminescence in beetles.</title>
        <authorList>
            <person name="Fallon T.R."/>
            <person name="Lower S.E."/>
            <person name="Chang C.H."/>
            <person name="Bessho-Uehara M."/>
            <person name="Martin G.J."/>
            <person name="Bewick A.J."/>
            <person name="Behringer M."/>
            <person name="Debat H.J."/>
            <person name="Wong I."/>
            <person name="Day J.C."/>
            <person name="Suvorov A."/>
            <person name="Silva C.J."/>
            <person name="Stanger-Hall K.F."/>
            <person name="Hall D.W."/>
            <person name="Schmitz R.J."/>
            <person name="Nelson D.R."/>
            <person name="Lewis S.M."/>
            <person name="Shigenobu S."/>
            <person name="Bybee S.M."/>
            <person name="Larracuente A.M."/>
            <person name="Oba Y."/>
            <person name="Weng J.K."/>
        </authorList>
    </citation>
    <scope>NUCLEOTIDE SEQUENCE [LARGE SCALE GENOMIC DNA]</scope>
    <source>
        <strain evidence="4">1611_PpyrPB1</strain>
        <tissue evidence="4">Whole body</tissue>
    </source>
</reference>
<feature type="compositionally biased region" description="Basic and acidic residues" evidence="1">
    <location>
        <begin position="395"/>
        <end position="406"/>
    </location>
</feature>
<dbReference type="AlphaFoldDB" id="A0A1Y1JYF2"/>
<dbReference type="Proteomes" id="UP000327044">
    <property type="component" value="Unassembled WGS sequence"/>
</dbReference>
<feature type="compositionally biased region" description="Basic and acidic residues" evidence="1">
    <location>
        <begin position="210"/>
        <end position="220"/>
    </location>
</feature>
<name>A0A1Y1JYF2_PHOPY</name>
<feature type="region of interest" description="Disordered" evidence="1">
    <location>
        <begin position="210"/>
        <end position="234"/>
    </location>
</feature>
<feature type="compositionally biased region" description="Basic and acidic residues" evidence="1">
    <location>
        <begin position="367"/>
        <end position="378"/>
    </location>
</feature>
<evidence type="ECO:0000256" key="1">
    <source>
        <dbReference type="SAM" id="MobiDB-lite"/>
    </source>
</evidence>
<dbReference type="SMART" id="SM00343">
    <property type="entry name" value="ZnF_C2HC"/>
    <property type="match status" value="6"/>
</dbReference>
<feature type="compositionally biased region" description="Polar residues" evidence="1">
    <location>
        <begin position="427"/>
        <end position="438"/>
    </location>
</feature>
<feature type="region of interest" description="Disordered" evidence="1">
    <location>
        <begin position="367"/>
        <end position="438"/>
    </location>
</feature>
<dbReference type="EMBL" id="VVIM01000007">
    <property type="protein sequence ID" value="KAB0795708.1"/>
    <property type="molecule type" value="Genomic_DNA"/>
</dbReference>
<evidence type="ECO:0000259" key="2">
    <source>
        <dbReference type="SMART" id="SM00343"/>
    </source>
</evidence>
<feature type="region of interest" description="Disordered" evidence="1">
    <location>
        <begin position="48"/>
        <end position="70"/>
    </location>
</feature>
<feature type="region of interest" description="Disordered" evidence="1">
    <location>
        <begin position="98"/>
        <end position="136"/>
    </location>
</feature>
<feature type="domain" description="CCHC-type" evidence="2">
    <location>
        <begin position="483"/>
        <end position="499"/>
    </location>
</feature>
<protein>
    <recommendedName>
        <fullName evidence="2">CCHC-type domain-containing protein</fullName>
    </recommendedName>
</protein>
<dbReference type="InParanoid" id="A0A1Y1JYF2"/>
<accession>A0A1Y1JYF2</accession>
<feature type="compositionally biased region" description="Basic and acidic residues" evidence="1">
    <location>
        <begin position="111"/>
        <end position="129"/>
    </location>
</feature>
<reference evidence="4" key="3">
    <citation type="submission" date="2019-08" db="EMBL/GenBank/DDBJ databases">
        <authorList>
            <consortium name="Photinus pyralis genome working group"/>
            <person name="Fallon T.R."/>
            <person name="Sander Lower S.E."/>
            <person name="Weng J.-K."/>
        </authorList>
    </citation>
    <scope>NUCLEOTIDE SEQUENCE</scope>
    <source>
        <strain evidence="4">1611_PpyrPB1</strain>
        <tissue evidence="4">Whole body</tissue>
    </source>
</reference>
<dbReference type="InterPro" id="IPR001878">
    <property type="entry name" value="Znf_CCHC"/>
</dbReference>
<sequence>MDQAKHDYKDGSHTERISQVAIENIPISKKHRGGNKTKVRHNKVENIDDNGNTQLPKIGKGAKNCNSGYEEETGSTEAILTMPQEIRCHEESNISINIEQSQQINKRSRHKREDFNAPNQERTKGKEENEMNETGSCTKTLLSVQQTLRNCEETIAVMQETVEGRIQALASKHMDGLKLIHDEENDPFKSANKVREIQLKMFNEIHEEREKLKRERDERIRKKKDTQQARMQDCDKKHKRQEWFLQVANDTITRVEKGDKITQGLLAVHMETMREASVKRKNAARQARLEARKEKKGLQKVEAERFKKGHGPQLVHKTQKLTSGDETVQLPLTRHEEEIKDGNQLRRQKDAKRERLAFLREMREELQAREQTEADHRSLAANPNQQTTTEEKEEAEVSHKIVKEAWDDSSDEDEDDEDLAPNMCSEAGTSSQVTTSGNKRIVRTQTSNFIDYCNRASRRSPIKCDACGYENHDFVGCKFKGYTCTICNKIGHTAKACRFHTCKACGKERHWFSVCVHNAATCIICNKVGHIADACTFNKCLACGNEKHNSKCVHKKSKCSICNKVGHIDEACRYNMCRACGQENHYLFKCIYKTYTCRECKRLGHIAQACRSKLV</sequence>
<feature type="domain" description="CCHC-type" evidence="2">
    <location>
        <begin position="558"/>
        <end position="574"/>
    </location>
</feature>
<gene>
    <name evidence="5" type="ORF">PPYR_07438</name>
    <name evidence="4" type="ORF">PPYR_09769</name>
</gene>
<proteinExistence type="predicted"/>
<dbReference type="GO" id="GO:0003676">
    <property type="term" value="F:nucleic acid binding"/>
    <property type="evidence" value="ECO:0007669"/>
    <property type="project" value="InterPro"/>
</dbReference>
<feature type="domain" description="CCHC-type" evidence="2">
    <location>
        <begin position="576"/>
        <end position="592"/>
    </location>
</feature>
<feature type="domain" description="CCHC-type" evidence="2">
    <location>
        <begin position="521"/>
        <end position="537"/>
    </location>
</feature>